<dbReference type="InterPro" id="IPR037120">
    <property type="entry name" value="Haem_peroxidase_sf_animal"/>
</dbReference>
<dbReference type="GO" id="GO:0046872">
    <property type="term" value="F:metal ion binding"/>
    <property type="evidence" value="ECO:0007669"/>
    <property type="project" value="UniProtKB-KW"/>
</dbReference>
<keyword evidence="1" id="KW-0479">Metal-binding</keyword>
<evidence type="ECO:0000256" key="4">
    <source>
        <dbReference type="ARBA" id="ARBA00023004"/>
    </source>
</evidence>
<dbReference type="Gene3D" id="1.10.640.10">
    <property type="entry name" value="Haem peroxidase domain superfamily, animal type"/>
    <property type="match status" value="1"/>
</dbReference>
<dbReference type="InterPro" id="IPR010255">
    <property type="entry name" value="Haem_peroxidase_sf"/>
</dbReference>
<dbReference type="Pfam" id="PF03098">
    <property type="entry name" value="An_peroxidase"/>
    <property type="match status" value="2"/>
</dbReference>
<gene>
    <name evidence="6" type="primary">LOC112692624</name>
</gene>
<proteinExistence type="predicted"/>
<dbReference type="RefSeq" id="XP_025423134.1">
    <property type="nucleotide sequence ID" value="XM_025567349.1"/>
</dbReference>
<dbReference type="Proteomes" id="UP000694846">
    <property type="component" value="Unplaced"/>
</dbReference>
<keyword evidence="2" id="KW-0223">Dioxygenase</keyword>
<name>A0A8B8GIS2_9HEMI</name>
<dbReference type="OrthoDB" id="6333650at2759"/>
<keyword evidence="4" id="KW-0408">Iron</keyword>
<dbReference type="GO" id="GO:0004601">
    <property type="term" value="F:peroxidase activity"/>
    <property type="evidence" value="ECO:0007669"/>
    <property type="project" value="InterPro"/>
</dbReference>
<organism evidence="5 6">
    <name type="scientific">Sipha flava</name>
    <name type="common">yellow sugarcane aphid</name>
    <dbReference type="NCBI Taxonomy" id="143950"/>
    <lineage>
        <taxon>Eukaryota</taxon>
        <taxon>Metazoa</taxon>
        <taxon>Ecdysozoa</taxon>
        <taxon>Arthropoda</taxon>
        <taxon>Hexapoda</taxon>
        <taxon>Insecta</taxon>
        <taxon>Pterygota</taxon>
        <taxon>Neoptera</taxon>
        <taxon>Paraneoptera</taxon>
        <taxon>Hemiptera</taxon>
        <taxon>Sternorrhyncha</taxon>
        <taxon>Aphidomorpha</taxon>
        <taxon>Aphidoidea</taxon>
        <taxon>Aphididae</taxon>
        <taxon>Sipha</taxon>
    </lineage>
</organism>
<sequence>MQFFGKDFGSTVTGSQLYGSDEAAEKRLRSMSGGKLKTEYLGGDQYPSRLSFAEKIRKMFTRTPVADQQHWFNQAVTVGQPPRSVFADVYGALRTQWAVANPLLGEDPLLFAMNTLWVREHNRVCDLLTTRWPEWTDDQLYAVARRTVVAQMMAIMMNEVLPAANPFTLKYDPESYRDVLLNTSTTAKTPLELLLTTFLPSGLPDGLDDTRQILVSGMTETVRFMVDQKMGSLTSNNDGDATMPLTKLLIKLSRENRIKGFNDYRRHFGLRAYKSFYELTENHETANKLVSLYGDVDNVELLTGMLMEKKSDNVAPTFTVMINSFIVNSIIINPLGSKDLWNADTFGGEYGFDLKTNPLPKLPITKAYPAGRVPIIKKKLEDVEMLIQYVVEHEDFDQAILSWPTSEVQLNEISDYYED</sequence>
<evidence type="ECO:0000313" key="6">
    <source>
        <dbReference type="RefSeq" id="XP_025423134.1"/>
    </source>
</evidence>
<keyword evidence="5" id="KW-1185">Reference proteome</keyword>
<dbReference type="InterPro" id="IPR019791">
    <property type="entry name" value="Haem_peroxidase_animal"/>
</dbReference>
<keyword evidence="3" id="KW-0560">Oxidoreductase</keyword>
<dbReference type="InterPro" id="IPR050783">
    <property type="entry name" value="Oxylipin_biosynth_metab"/>
</dbReference>
<evidence type="ECO:0000313" key="5">
    <source>
        <dbReference type="Proteomes" id="UP000694846"/>
    </source>
</evidence>
<dbReference type="SUPFAM" id="SSF48113">
    <property type="entry name" value="Heme-dependent peroxidases"/>
    <property type="match status" value="1"/>
</dbReference>
<dbReference type="GO" id="GO:0043005">
    <property type="term" value="C:neuron projection"/>
    <property type="evidence" value="ECO:0007669"/>
    <property type="project" value="TreeGrafter"/>
</dbReference>
<dbReference type="GeneID" id="112692624"/>
<reference evidence="6" key="1">
    <citation type="submission" date="2025-08" db="UniProtKB">
        <authorList>
            <consortium name="RefSeq"/>
        </authorList>
    </citation>
    <scope>IDENTIFICATION</scope>
    <source>
        <tissue evidence="6">Whole body</tissue>
    </source>
</reference>
<dbReference type="GO" id="GO:0016702">
    <property type="term" value="F:oxidoreductase activity, acting on single donors with incorporation of molecular oxygen, incorporation of two atoms of oxygen"/>
    <property type="evidence" value="ECO:0007669"/>
    <property type="project" value="TreeGrafter"/>
</dbReference>
<accession>A0A8B8GIS2</accession>
<dbReference type="AlphaFoldDB" id="A0A8B8GIS2"/>
<dbReference type="GO" id="GO:0019371">
    <property type="term" value="P:cyclooxygenase pathway"/>
    <property type="evidence" value="ECO:0007669"/>
    <property type="project" value="TreeGrafter"/>
</dbReference>
<dbReference type="PRINTS" id="PR00457">
    <property type="entry name" value="ANPEROXIDASE"/>
</dbReference>
<protein>
    <submittedName>
        <fullName evidence="6">Prostaglandin G/H synthase 1-like</fullName>
    </submittedName>
</protein>
<evidence type="ECO:0000256" key="1">
    <source>
        <dbReference type="ARBA" id="ARBA00022723"/>
    </source>
</evidence>
<dbReference type="PANTHER" id="PTHR11903">
    <property type="entry name" value="PROSTAGLANDIN G/H SYNTHASE"/>
    <property type="match status" value="1"/>
</dbReference>
<dbReference type="GO" id="GO:0004666">
    <property type="term" value="F:prostaglandin-endoperoxide synthase activity"/>
    <property type="evidence" value="ECO:0007669"/>
    <property type="project" value="TreeGrafter"/>
</dbReference>
<evidence type="ECO:0000256" key="2">
    <source>
        <dbReference type="ARBA" id="ARBA00022964"/>
    </source>
</evidence>
<dbReference type="GO" id="GO:0005737">
    <property type="term" value="C:cytoplasm"/>
    <property type="evidence" value="ECO:0007669"/>
    <property type="project" value="TreeGrafter"/>
</dbReference>
<evidence type="ECO:0000256" key="3">
    <source>
        <dbReference type="ARBA" id="ARBA00023002"/>
    </source>
</evidence>
<dbReference type="GO" id="GO:0020037">
    <property type="term" value="F:heme binding"/>
    <property type="evidence" value="ECO:0007669"/>
    <property type="project" value="InterPro"/>
</dbReference>
<dbReference type="GO" id="GO:0006979">
    <property type="term" value="P:response to oxidative stress"/>
    <property type="evidence" value="ECO:0007669"/>
    <property type="project" value="InterPro"/>
</dbReference>
<dbReference type="PROSITE" id="PS50292">
    <property type="entry name" value="PEROXIDASE_3"/>
    <property type="match status" value="1"/>
</dbReference>
<dbReference type="PANTHER" id="PTHR11903:SF39">
    <property type="entry name" value="PROSTAGLANDIN G_H SYNTHASE 2-LIKE"/>
    <property type="match status" value="1"/>
</dbReference>